<proteinExistence type="predicted"/>
<evidence type="ECO:0000313" key="3">
    <source>
        <dbReference type="Proteomes" id="UP000297814"/>
    </source>
</evidence>
<comment type="caution">
    <text evidence="2">The sequence shown here is derived from an EMBL/GenBank/DDBJ whole genome shotgun (WGS) entry which is preliminary data.</text>
</comment>
<evidence type="ECO:0000256" key="1">
    <source>
        <dbReference type="SAM" id="MobiDB-lite"/>
    </source>
</evidence>
<gene>
    <name evidence="2" type="ORF">BHYA_0062g00220</name>
</gene>
<protein>
    <submittedName>
        <fullName evidence="2">Uncharacterized protein</fullName>
    </submittedName>
</protein>
<feature type="region of interest" description="Disordered" evidence="1">
    <location>
        <begin position="1"/>
        <end position="45"/>
    </location>
</feature>
<accession>A0A4Z1GTN3</accession>
<dbReference type="Proteomes" id="UP000297814">
    <property type="component" value="Unassembled WGS sequence"/>
</dbReference>
<feature type="compositionally biased region" description="Polar residues" evidence="1">
    <location>
        <begin position="15"/>
        <end position="35"/>
    </location>
</feature>
<dbReference type="AlphaFoldDB" id="A0A4Z1GTN3"/>
<name>A0A4Z1GTN3_9HELO</name>
<organism evidence="2 3">
    <name type="scientific">Botrytis hyacinthi</name>
    <dbReference type="NCBI Taxonomy" id="278943"/>
    <lineage>
        <taxon>Eukaryota</taxon>
        <taxon>Fungi</taxon>
        <taxon>Dikarya</taxon>
        <taxon>Ascomycota</taxon>
        <taxon>Pezizomycotina</taxon>
        <taxon>Leotiomycetes</taxon>
        <taxon>Helotiales</taxon>
        <taxon>Sclerotiniaceae</taxon>
        <taxon>Botrytis</taxon>
    </lineage>
</organism>
<keyword evidence="3" id="KW-1185">Reference proteome</keyword>
<evidence type="ECO:0000313" key="2">
    <source>
        <dbReference type="EMBL" id="TGO39019.1"/>
    </source>
</evidence>
<reference evidence="2 3" key="1">
    <citation type="submission" date="2017-12" db="EMBL/GenBank/DDBJ databases">
        <title>Comparative genomics of Botrytis spp.</title>
        <authorList>
            <person name="Valero-Jimenez C.A."/>
            <person name="Tapia P."/>
            <person name="Veloso J."/>
            <person name="Silva-Moreno E."/>
            <person name="Staats M."/>
            <person name="Valdes J.H."/>
            <person name="Van Kan J.A.L."/>
        </authorList>
    </citation>
    <scope>NUCLEOTIDE SEQUENCE [LARGE SCALE GENOMIC DNA]</scope>
    <source>
        <strain evidence="2 3">Bh0001</strain>
    </source>
</reference>
<sequence length="69" mass="8061">MLIDIDDLPTPQSPHPKQNIPQSRNTKTPQKQGPDQITRDGHKYREGLSYEATGRTDVLRKRRIMWADY</sequence>
<dbReference type="EMBL" id="PQXK01000062">
    <property type="protein sequence ID" value="TGO39019.1"/>
    <property type="molecule type" value="Genomic_DNA"/>
</dbReference>